<evidence type="ECO:0000256" key="1">
    <source>
        <dbReference type="SAM" id="Coils"/>
    </source>
</evidence>
<keyword evidence="5" id="KW-1185">Reference proteome</keyword>
<feature type="compositionally biased region" description="Low complexity" evidence="2">
    <location>
        <begin position="200"/>
        <end position="220"/>
    </location>
</feature>
<dbReference type="EMBL" id="CP036291">
    <property type="protein sequence ID" value="QDU87649.1"/>
    <property type="molecule type" value="Genomic_DNA"/>
</dbReference>
<organism evidence="4 5">
    <name type="scientific">Pirellulimonas nuda</name>
    <dbReference type="NCBI Taxonomy" id="2528009"/>
    <lineage>
        <taxon>Bacteria</taxon>
        <taxon>Pseudomonadati</taxon>
        <taxon>Planctomycetota</taxon>
        <taxon>Planctomycetia</taxon>
        <taxon>Pirellulales</taxon>
        <taxon>Lacipirellulaceae</taxon>
        <taxon>Pirellulimonas</taxon>
    </lineage>
</organism>
<feature type="region of interest" description="Disordered" evidence="2">
    <location>
        <begin position="375"/>
        <end position="416"/>
    </location>
</feature>
<accession>A0A518D838</accession>
<feature type="compositionally biased region" description="Low complexity" evidence="2">
    <location>
        <begin position="161"/>
        <end position="177"/>
    </location>
</feature>
<feature type="compositionally biased region" description="Low complexity" evidence="2">
    <location>
        <begin position="523"/>
        <end position="535"/>
    </location>
</feature>
<feature type="transmembrane region" description="Helical" evidence="3">
    <location>
        <begin position="718"/>
        <end position="736"/>
    </location>
</feature>
<gene>
    <name evidence="4" type="ORF">Pla175_10150</name>
</gene>
<keyword evidence="1" id="KW-0175">Coiled coil</keyword>
<feature type="coiled-coil region" evidence="1">
    <location>
        <begin position="296"/>
        <end position="375"/>
    </location>
</feature>
<dbReference type="CDD" id="cd00060">
    <property type="entry name" value="FHA"/>
    <property type="match status" value="1"/>
</dbReference>
<evidence type="ECO:0000313" key="4">
    <source>
        <dbReference type="EMBL" id="QDU87649.1"/>
    </source>
</evidence>
<keyword evidence="3" id="KW-1133">Transmembrane helix</keyword>
<feature type="compositionally biased region" description="Acidic residues" evidence="2">
    <location>
        <begin position="144"/>
        <end position="154"/>
    </location>
</feature>
<keyword evidence="3" id="KW-0472">Membrane</keyword>
<dbReference type="Proteomes" id="UP000317429">
    <property type="component" value="Chromosome"/>
</dbReference>
<feature type="region of interest" description="Disordered" evidence="2">
    <location>
        <begin position="446"/>
        <end position="540"/>
    </location>
</feature>
<dbReference type="Gene3D" id="2.60.200.20">
    <property type="match status" value="1"/>
</dbReference>
<dbReference type="KEGG" id="pnd:Pla175_10150"/>
<keyword evidence="3" id="KW-0812">Transmembrane</keyword>
<evidence type="ECO:0008006" key="6">
    <source>
        <dbReference type="Google" id="ProtNLM"/>
    </source>
</evidence>
<dbReference type="AlphaFoldDB" id="A0A518D838"/>
<dbReference type="InterPro" id="IPR008984">
    <property type="entry name" value="SMAD_FHA_dom_sf"/>
</dbReference>
<evidence type="ECO:0000256" key="3">
    <source>
        <dbReference type="SAM" id="Phobius"/>
    </source>
</evidence>
<proteinExistence type="predicted"/>
<feature type="compositionally biased region" description="Low complexity" evidence="2">
    <location>
        <begin position="448"/>
        <end position="476"/>
    </location>
</feature>
<evidence type="ECO:0000256" key="2">
    <source>
        <dbReference type="SAM" id="MobiDB-lite"/>
    </source>
</evidence>
<protein>
    <recommendedName>
        <fullName evidence="6">FHA domain protein</fullName>
    </recommendedName>
</protein>
<name>A0A518D838_9BACT</name>
<feature type="region of interest" description="Disordered" evidence="2">
    <location>
        <begin position="144"/>
        <end position="220"/>
    </location>
</feature>
<sequence>MATQTPALPVVRCDSVSTHLLRVATPGQADRVVPIDRDSVSIGGGPQCTLRVYHRGARPLHCLITRGPDGLRVRRWASDTTLNGRPFADSDLNDGDELTLGATTIRLESAAVQEELAPAEPEVVPQAEPVSSVLACEEDALEVEVEAEAEDDWSSDPWRVEPAPEAEAAEAPAHDAPSTAPSFVPPVPAKLLKPWLDRQPAGPADAEASEPSPAPAAGAAADDVWSLDLPASPVAASPPVEAPLPCATAQADDLSEDEAPAAEAVHAWTDEARESVPDADAGLRVAALRTRVRALVATLRRERAGFEARASELLEATTQRDAFRAELETLTSQVAQLRLERERLEANSADDRQRLDELSDELTTAADTIEALQHRFPVPEPSDAGPEPTPADASAPRQEAEANEPAPSEEDADTAAAAVAPLPASSDWWAPASLAAEDILTPHEDAPAAEPAAEAAPAPADSPWDGPAEPEAVAAEPDADALPSAEGQPLDAAEPVAEAEPVSEPRADLEPTTEAEPERVGSAVDADAPAPLADVEPPRLKADPFAPVDFAGGHEPESFISRYAHLFADDAAPAVAEQPAAPIAPMAVAAPPEPAAPPAAADESSIEDYMSQLLRRSRGDSEEPFAPAPAAAAAVAAPPAAPVTPFTSLDQMQRTAQPERPADMSLLRELANQSARQAIDVASLRQSKDQGTTNLAISGIVAAVGAAAAFFATELLSLQLLGGVTLMLAAGGWGVVSIRAMQQTQRLPAPKPSRDEAED</sequence>
<feature type="compositionally biased region" description="Low complexity" evidence="2">
    <location>
        <begin position="624"/>
        <end position="637"/>
    </location>
</feature>
<feature type="region of interest" description="Disordered" evidence="2">
    <location>
        <begin position="617"/>
        <end position="637"/>
    </location>
</feature>
<reference evidence="4 5" key="1">
    <citation type="submission" date="2019-02" db="EMBL/GenBank/DDBJ databases">
        <title>Deep-cultivation of Planctomycetes and their phenomic and genomic characterization uncovers novel biology.</title>
        <authorList>
            <person name="Wiegand S."/>
            <person name="Jogler M."/>
            <person name="Boedeker C."/>
            <person name="Pinto D."/>
            <person name="Vollmers J."/>
            <person name="Rivas-Marin E."/>
            <person name="Kohn T."/>
            <person name="Peeters S.H."/>
            <person name="Heuer A."/>
            <person name="Rast P."/>
            <person name="Oberbeckmann S."/>
            <person name="Bunk B."/>
            <person name="Jeske O."/>
            <person name="Meyerdierks A."/>
            <person name="Storesund J.E."/>
            <person name="Kallscheuer N."/>
            <person name="Luecker S."/>
            <person name="Lage O.M."/>
            <person name="Pohl T."/>
            <person name="Merkel B.J."/>
            <person name="Hornburger P."/>
            <person name="Mueller R.-W."/>
            <person name="Bruemmer F."/>
            <person name="Labrenz M."/>
            <person name="Spormann A.M."/>
            <person name="Op den Camp H."/>
            <person name="Overmann J."/>
            <person name="Amann R."/>
            <person name="Jetten M.S.M."/>
            <person name="Mascher T."/>
            <person name="Medema M.H."/>
            <person name="Devos D.P."/>
            <person name="Kaster A.-K."/>
            <person name="Ovreas L."/>
            <person name="Rohde M."/>
            <person name="Galperin M.Y."/>
            <person name="Jogler C."/>
        </authorList>
    </citation>
    <scope>NUCLEOTIDE SEQUENCE [LARGE SCALE GENOMIC DNA]</scope>
    <source>
        <strain evidence="4 5">Pla175</strain>
    </source>
</reference>
<feature type="compositionally biased region" description="Low complexity" evidence="2">
    <location>
        <begin position="492"/>
        <end position="502"/>
    </location>
</feature>
<dbReference type="RefSeq" id="WP_145281731.1">
    <property type="nucleotide sequence ID" value="NZ_CP036291.1"/>
</dbReference>
<dbReference type="SUPFAM" id="SSF49879">
    <property type="entry name" value="SMAD/FHA domain"/>
    <property type="match status" value="1"/>
</dbReference>
<dbReference type="OrthoDB" id="292915at2"/>
<evidence type="ECO:0000313" key="5">
    <source>
        <dbReference type="Proteomes" id="UP000317429"/>
    </source>
</evidence>